<feature type="transmembrane region" description="Helical" evidence="1">
    <location>
        <begin position="161"/>
        <end position="181"/>
    </location>
</feature>
<evidence type="ECO:0000313" key="2">
    <source>
        <dbReference type="EMBL" id="QSX37810.1"/>
    </source>
</evidence>
<keyword evidence="1" id="KW-1133">Transmembrane helix</keyword>
<keyword evidence="3" id="KW-1185">Reference proteome</keyword>
<dbReference type="EMBL" id="CP071502">
    <property type="protein sequence ID" value="QSX37810.1"/>
    <property type="molecule type" value="Genomic_DNA"/>
</dbReference>
<organism evidence="2 3">
    <name type="scientific">Shewanella sedimentimangrovi</name>
    <dbReference type="NCBI Taxonomy" id="2814293"/>
    <lineage>
        <taxon>Bacteria</taxon>
        <taxon>Pseudomonadati</taxon>
        <taxon>Pseudomonadota</taxon>
        <taxon>Gammaproteobacteria</taxon>
        <taxon>Alteromonadales</taxon>
        <taxon>Shewanellaceae</taxon>
        <taxon>Shewanella</taxon>
    </lineage>
</organism>
<evidence type="ECO:0000256" key="1">
    <source>
        <dbReference type="SAM" id="Phobius"/>
    </source>
</evidence>
<accession>A0ABX7R3P4</accession>
<feature type="transmembrane region" description="Helical" evidence="1">
    <location>
        <begin position="92"/>
        <end position="114"/>
    </location>
</feature>
<name>A0ABX7R3P4_9GAMM</name>
<dbReference type="RefSeq" id="WP_207380984.1">
    <property type="nucleotide sequence ID" value="NZ_CP071502.1"/>
</dbReference>
<reference evidence="2 3" key="1">
    <citation type="submission" date="2021-03" db="EMBL/GenBank/DDBJ databases">
        <title>Novel species identification of genus Shewanella.</title>
        <authorList>
            <person name="Liu G."/>
            <person name="Zhang Q."/>
        </authorList>
    </citation>
    <scope>NUCLEOTIDE SEQUENCE [LARGE SCALE GENOMIC DNA]</scope>
    <source>
        <strain evidence="2 3">FJAT-52962</strain>
    </source>
</reference>
<dbReference type="Proteomes" id="UP000663207">
    <property type="component" value="Chromosome"/>
</dbReference>
<protein>
    <submittedName>
        <fullName evidence="2">Uncharacterized protein</fullName>
    </submittedName>
</protein>
<keyword evidence="1" id="KW-0812">Transmembrane</keyword>
<evidence type="ECO:0000313" key="3">
    <source>
        <dbReference type="Proteomes" id="UP000663207"/>
    </source>
</evidence>
<proteinExistence type="predicted"/>
<feature type="transmembrane region" description="Helical" evidence="1">
    <location>
        <begin position="120"/>
        <end position="140"/>
    </location>
</feature>
<sequence length="186" mass="21078">MSQHTIQMLSAYGGSVKSFFTLLILVTLFTLGAKYEVIKFSQLQSENIAKENFEFFLYIYILLTGLLAASSYEERSFFRKFVRSFTGLIKSIYLGFSGALVGWGLGLTLYVITIGEFGSVALGLVLTSYMILFSLAPAWYHEQILTQKDKMTGFIFTKPRFAKLFQYIGYVFVLAALFGLYDYFGT</sequence>
<gene>
    <name evidence="2" type="ORF">JYB85_02910</name>
</gene>
<feature type="transmembrane region" description="Helical" evidence="1">
    <location>
        <begin position="12"/>
        <end position="35"/>
    </location>
</feature>
<keyword evidence="1" id="KW-0472">Membrane</keyword>
<feature type="transmembrane region" description="Helical" evidence="1">
    <location>
        <begin position="55"/>
        <end position="72"/>
    </location>
</feature>